<evidence type="ECO:0000256" key="17">
    <source>
        <dbReference type="SAM" id="Phobius"/>
    </source>
</evidence>
<evidence type="ECO:0000256" key="1">
    <source>
        <dbReference type="ARBA" id="ARBA00000900"/>
    </source>
</evidence>
<evidence type="ECO:0000256" key="2">
    <source>
        <dbReference type="ARBA" id="ARBA00004167"/>
    </source>
</evidence>
<evidence type="ECO:0000256" key="5">
    <source>
        <dbReference type="ARBA" id="ARBA00022679"/>
    </source>
</evidence>
<dbReference type="EC" id="2.3.2.27" evidence="4"/>
<keyword evidence="6 17" id="KW-0812">Transmembrane</keyword>
<evidence type="ECO:0000256" key="7">
    <source>
        <dbReference type="ARBA" id="ARBA00022723"/>
    </source>
</evidence>
<dbReference type="PROSITE" id="PS50089">
    <property type="entry name" value="ZF_RING_2"/>
    <property type="match status" value="1"/>
</dbReference>
<feature type="transmembrane region" description="Helical" evidence="17">
    <location>
        <begin position="25"/>
        <end position="45"/>
    </location>
</feature>
<dbReference type="CDD" id="cd16461">
    <property type="entry name" value="RING-H2_EL5-like"/>
    <property type="match status" value="1"/>
</dbReference>
<protein>
    <recommendedName>
        <fullName evidence="4">RING-type E3 ubiquitin transferase</fullName>
        <ecNumber evidence="4">2.3.2.27</ecNumber>
    </recommendedName>
</protein>
<dbReference type="AlphaFoldDB" id="A0A022QXH7"/>
<feature type="compositionally biased region" description="Low complexity" evidence="16">
    <location>
        <begin position="192"/>
        <end position="208"/>
    </location>
</feature>
<evidence type="ECO:0000259" key="18">
    <source>
        <dbReference type="PROSITE" id="PS50089"/>
    </source>
</evidence>
<dbReference type="EMBL" id="KI630863">
    <property type="protein sequence ID" value="EYU32309.1"/>
    <property type="molecule type" value="Genomic_DNA"/>
</dbReference>
<dbReference type="InterPro" id="IPR001841">
    <property type="entry name" value="Znf_RING"/>
</dbReference>
<evidence type="ECO:0000256" key="4">
    <source>
        <dbReference type="ARBA" id="ARBA00012483"/>
    </source>
</evidence>
<dbReference type="eggNOG" id="KOG0800">
    <property type="taxonomic scope" value="Eukaryota"/>
</dbReference>
<keyword evidence="13 17" id="KW-0472">Membrane</keyword>
<dbReference type="PANTHER" id="PTHR46539">
    <property type="entry name" value="E3 UBIQUITIN-PROTEIN LIGASE ATL42"/>
    <property type="match status" value="1"/>
</dbReference>
<dbReference type="GO" id="GO:0061630">
    <property type="term" value="F:ubiquitin protein ligase activity"/>
    <property type="evidence" value="ECO:0007669"/>
    <property type="project" value="UniProtKB-EC"/>
</dbReference>
<evidence type="ECO:0000313" key="19">
    <source>
        <dbReference type="EMBL" id="EYU32309.1"/>
    </source>
</evidence>
<comment type="subcellular location">
    <subcellularLocation>
        <location evidence="2">Membrane</location>
        <topology evidence="2">Single-pass membrane protein</topology>
    </subcellularLocation>
</comment>
<keyword evidence="9 15" id="KW-0863">Zinc-finger</keyword>
<dbReference type="FunFam" id="3.30.40.10:FF:000285">
    <property type="entry name" value="RING-H2 finger protein ATL43"/>
    <property type="match status" value="1"/>
</dbReference>
<dbReference type="Gene3D" id="3.30.40.10">
    <property type="entry name" value="Zinc/RING finger domain, C3HC4 (zinc finger)"/>
    <property type="match status" value="1"/>
</dbReference>
<evidence type="ECO:0000256" key="3">
    <source>
        <dbReference type="ARBA" id="ARBA00004906"/>
    </source>
</evidence>
<feature type="region of interest" description="Disordered" evidence="16">
    <location>
        <begin position="188"/>
        <end position="208"/>
    </location>
</feature>
<comment type="catalytic activity">
    <reaction evidence="1">
        <text>S-ubiquitinyl-[E2 ubiquitin-conjugating enzyme]-L-cysteine + [acceptor protein]-L-lysine = [E2 ubiquitin-conjugating enzyme]-L-cysteine + N(6)-ubiquitinyl-[acceptor protein]-L-lysine.</text>
        <dbReference type="EC" id="2.3.2.27"/>
    </reaction>
</comment>
<evidence type="ECO:0000256" key="13">
    <source>
        <dbReference type="ARBA" id="ARBA00023136"/>
    </source>
</evidence>
<keyword evidence="11" id="KW-0862">Zinc</keyword>
<keyword evidence="7" id="KW-0479">Metal-binding</keyword>
<keyword evidence="20" id="KW-1185">Reference proteome</keyword>
<reference evidence="19 20" key="1">
    <citation type="journal article" date="2013" name="Proc. Natl. Acad. Sci. U.S.A.">
        <title>Fine-scale variation in meiotic recombination in Mimulus inferred from population shotgun sequencing.</title>
        <authorList>
            <person name="Hellsten U."/>
            <person name="Wright K.M."/>
            <person name="Jenkins J."/>
            <person name="Shu S."/>
            <person name="Yuan Y."/>
            <person name="Wessler S.R."/>
            <person name="Schmutz J."/>
            <person name="Willis J.H."/>
            <person name="Rokhsar D.S."/>
        </authorList>
    </citation>
    <scope>NUCLEOTIDE SEQUENCE [LARGE SCALE GENOMIC DNA]</scope>
    <source>
        <strain evidence="20">cv. DUN x IM62</strain>
    </source>
</reference>
<comment type="pathway">
    <text evidence="3">Protein modification; protein ubiquitination.</text>
</comment>
<keyword evidence="10" id="KW-0833">Ubl conjugation pathway</keyword>
<dbReference type="Proteomes" id="UP000030748">
    <property type="component" value="Unassembled WGS sequence"/>
</dbReference>
<sequence length="458" mass="51907">MAQNFSDSTEGIPSQDSISNFQPSLAVVIGMLSIMFSVTFILLLYAKFCHRTSSSVHTTNGGRLIIRDGLLRSTSTASGVDKTVVESLPFFRFSSLKGSRQGLECSVCLAKFEDVEILRLLPKCKHAFHIDCIDRWLEKHSTCPLCRRRVSADDLSQELPYSDSLRFLSEHHQLSMREESNLELYVQREENSNNSNSNSYSNSNNNNGSSSRFSIIGSSFRKANKEEGLPIKEDESKLLTGSCSELDDGNESAELHRFNHKINYVNYVSNHNHEAVVLKSRWSNVSSSDLLFLNSEMINDVSSARFSPEETKSVDLIINTDQNDDHKKKMTMMVIKQEMERKRAFESKMLISGITIEKNNNDDEGRRVNFPVAFPTTSSSSSSKALNPNNEKRSMSEIVVHPRFINNNNDNGDSISDVKEERMRRLWLPIARKTVKWFANREAITPLPKPSNLHNLHV</sequence>
<dbReference type="SMART" id="SM00184">
    <property type="entry name" value="RING"/>
    <property type="match status" value="1"/>
</dbReference>
<feature type="region of interest" description="Disordered" evidence="16">
    <location>
        <begin position="372"/>
        <end position="392"/>
    </location>
</feature>
<keyword evidence="8" id="KW-0732">Signal</keyword>
<dbReference type="Pfam" id="PF13639">
    <property type="entry name" value="zf-RING_2"/>
    <property type="match status" value="1"/>
</dbReference>
<dbReference type="SUPFAM" id="SSF57850">
    <property type="entry name" value="RING/U-box"/>
    <property type="match status" value="1"/>
</dbReference>
<gene>
    <name evidence="19" type="ORF">MIMGU_mgv1a025282mg</name>
</gene>
<keyword evidence="5" id="KW-0808">Transferase</keyword>
<evidence type="ECO:0000256" key="15">
    <source>
        <dbReference type="PROSITE-ProRule" id="PRU00175"/>
    </source>
</evidence>
<evidence type="ECO:0000256" key="11">
    <source>
        <dbReference type="ARBA" id="ARBA00022833"/>
    </source>
</evidence>
<evidence type="ECO:0000256" key="6">
    <source>
        <dbReference type="ARBA" id="ARBA00022692"/>
    </source>
</evidence>
<evidence type="ECO:0000256" key="16">
    <source>
        <dbReference type="SAM" id="MobiDB-lite"/>
    </source>
</evidence>
<dbReference type="GO" id="GO:0016020">
    <property type="term" value="C:membrane"/>
    <property type="evidence" value="ECO:0007669"/>
    <property type="project" value="UniProtKB-SubCell"/>
</dbReference>
<dbReference type="PANTHER" id="PTHR46539:SF1">
    <property type="entry name" value="E3 UBIQUITIN-PROTEIN LIGASE ATL42"/>
    <property type="match status" value="1"/>
</dbReference>
<evidence type="ECO:0000256" key="8">
    <source>
        <dbReference type="ARBA" id="ARBA00022729"/>
    </source>
</evidence>
<keyword evidence="12 17" id="KW-1133">Transmembrane helix</keyword>
<name>A0A022QXH7_ERYGU</name>
<organism evidence="19 20">
    <name type="scientific">Erythranthe guttata</name>
    <name type="common">Yellow monkey flower</name>
    <name type="synonym">Mimulus guttatus</name>
    <dbReference type="NCBI Taxonomy" id="4155"/>
    <lineage>
        <taxon>Eukaryota</taxon>
        <taxon>Viridiplantae</taxon>
        <taxon>Streptophyta</taxon>
        <taxon>Embryophyta</taxon>
        <taxon>Tracheophyta</taxon>
        <taxon>Spermatophyta</taxon>
        <taxon>Magnoliopsida</taxon>
        <taxon>eudicotyledons</taxon>
        <taxon>Gunneridae</taxon>
        <taxon>Pentapetalae</taxon>
        <taxon>asterids</taxon>
        <taxon>lamiids</taxon>
        <taxon>Lamiales</taxon>
        <taxon>Phrymaceae</taxon>
        <taxon>Erythranthe</taxon>
    </lineage>
</organism>
<feature type="domain" description="RING-type" evidence="18">
    <location>
        <begin position="105"/>
        <end position="147"/>
    </location>
</feature>
<dbReference type="InterPro" id="IPR013083">
    <property type="entry name" value="Znf_RING/FYVE/PHD"/>
</dbReference>
<proteinExistence type="inferred from homology"/>
<evidence type="ECO:0000313" key="20">
    <source>
        <dbReference type="Proteomes" id="UP000030748"/>
    </source>
</evidence>
<evidence type="ECO:0000256" key="10">
    <source>
        <dbReference type="ARBA" id="ARBA00022786"/>
    </source>
</evidence>
<accession>A0A022QXH7</accession>
<evidence type="ECO:0000256" key="9">
    <source>
        <dbReference type="ARBA" id="ARBA00022771"/>
    </source>
</evidence>
<comment type="similarity">
    <text evidence="14">Belongs to the RING-type zinc finger family. ATL subfamily.</text>
</comment>
<evidence type="ECO:0000256" key="12">
    <source>
        <dbReference type="ARBA" id="ARBA00022989"/>
    </source>
</evidence>
<dbReference type="GO" id="GO:0008270">
    <property type="term" value="F:zinc ion binding"/>
    <property type="evidence" value="ECO:0007669"/>
    <property type="project" value="UniProtKB-KW"/>
</dbReference>
<evidence type="ECO:0000256" key="14">
    <source>
        <dbReference type="ARBA" id="ARBA00024209"/>
    </source>
</evidence>